<name>A0ABM4AWA5_VANTA</name>
<keyword evidence="1" id="KW-0812">Transmembrane</keyword>
<evidence type="ECO:0000313" key="2">
    <source>
        <dbReference type="Proteomes" id="UP001652626"/>
    </source>
</evidence>
<organism evidence="2 3">
    <name type="scientific">Vanessa tameamea</name>
    <name type="common">Kamehameha butterfly</name>
    <dbReference type="NCBI Taxonomy" id="334116"/>
    <lineage>
        <taxon>Eukaryota</taxon>
        <taxon>Metazoa</taxon>
        <taxon>Ecdysozoa</taxon>
        <taxon>Arthropoda</taxon>
        <taxon>Hexapoda</taxon>
        <taxon>Insecta</taxon>
        <taxon>Pterygota</taxon>
        <taxon>Neoptera</taxon>
        <taxon>Endopterygota</taxon>
        <taxon>Lepidoptera</taxon>
        <taxon>Glossata</taxon>
        <taxon>Ditrysia</taxon>
        <taxon>Papilionoidea</taxon>
        <taxon>Nymphalidae</taxon>
        <taxon>Nymphalinae</taxon>
        <taxon>Vanessa</taxon>
    </lineage>
</organism>
<accession>A0ABM4AWA5</accession>
<keyword evidence="1" id="KW-1133">Transmembrane helix</keyword>
<feature type="transmembrane region" description="Helical" evidence="1">
    <location>
        <begin position="67"/>
        <end position="88"/>
    </location>
</feature>
<proteinExistence type="predicted"/>
<protein>
    <submittedName>
        <fullName evidence="3">Uncharacterized protein LOC113391871 isoform X2</fullName>
    </submittedName>
</protein>
<dbReference type="Proteomes" id="UP001652626">
    <property type="component" value="Chromosome 28"/>
</dbReference>
<keyword evidence="1" id="KW-0472">Membrane</keyword>
<dbReference type="GeneID" id="113391871"/>
<dbReference type="RefSeq" id="XP_064075582.1">
    <property type="nucleotide sequence ID" value="XM_064219512.1"/>
</dbReference>
<gene>
    <name evidence="3" type="primary">LOC113391871</name>
</gene>
<reference evidence="3" key="1">
    <citation type="submission" date="2025-08" db="UniProtKB">
        <authorList>
            <consortium name="RefSeq"/>
        </authorList>
    </citation>
    <scope>IDENTIFICATION</scope>
    <source>
        <tissue evidence="3">Whole body</tissue>
    </source>
</reference>
<keyword evidence="2" id="KW-1185">Reference proteome</keyword>
<evidence type="ECO:0000256" key="1">
    <source>
        <dbReference type="SAM" id="Phobius"/>
    </source>
</evidence>
<sequence length="111" mass="12497">MADMNVDNFENIQDLLGNGDPGHVPSTKELLEMLETAEIDDEMKASLKSMLAGDVPQFFGGHGSGTVLAVVFASLIFLIILFFGYKLYKSIKDKEKKREEKKKLKQMKKKK</sequence>
<evidence type="ECO:0000313" key="3">
    <source>
        <dbReference type="RefSeq" id="XP_064075582.1"/>
    </source>
</evidence>